<accession>A0A084WH40</accession>
<keyword evidence="1" id="KW-0723">Serine/threonine-protein kinase</keyword>
<evidence type="ECO:0000313" key="2">
    <source>
        <dbReference type="EnsemblMetazoa" id="ASIC017740-PA"/>
    </source>
</evidence>
<dbReference type="EnsemblMetazoa" id="ASIC017740-RA">
    <property type="protein sequence ID" value="ASIC017740-PA"/>
    <property type="gene ID" value="ASIC017740"/>
</dbReference>
<reference evidence="2" key="2">
    <citation type="submission" date="2020-05" db="UniProtKB">
        <authorList>
            <consortium name="EnsemblMetazoa"/>
        </authorList>
    </citation>
    <scope>IDENTIFICATION</scope>
</reference>
<dbReference type="VEuPathDB" id="VectorBase:ASIC017740"/>
<evidence type="ECO:0000313" key="1">
    <source>
        <dbReference type="EMBL" id="KFB49534.1"/>
    </source>
</evidence>
<dbReference type="EMBL" id="ATLV01023783">
    <property type="status" value="NOT_ANNOTATED_CDS"/>
    <property type="molecule type" value="Genomic_DNA"/>
</dbReference>
<proteinExistence type="predicted"/>
<sequence length="74" mass="8106">MLTGRWFLDFAAIHVGRNHAVRLGFPDRCTACIGSPGWYQASVAAGKPLAAEDFRPKNRLRKIPLAGPHFDAMG</sequence>
<dbReference type="AlphaFoldDB" id="A0A084WH40"/>
<gene>
    <name evidence="1" type="ORF">ZHAS_00017740</name>
</gene>
<dbReference type="EMBL" id="KE525346">
    <property type="protein sequence ID" value="KFB49534.1"/>
    <property type="molecule type" value="Genomic_DNA"/>
</dbReference>
<keyword evidence="1" id="KW-0808">Transferase</keyword>
<dbReference type="GO" id="GO:0004674">
    <property type="term" value="F:protein serine/threonine kinase activity"/>
    <property type="evidence" value="ECO:0007669"/>
    <property type="project" value="UniProtKB-KW"/>
</dbReference>
<keyword evidence="1" id="KW-0418">Kinase</keyword>
<dbReference type="Proteomes" id="UP000030765">
    <property type="component" value="Unassembled WGS sequence"/>
</dbReference>
<reference evidence="1 3" key="1">
    <citation type="journal article" date="2014" name="BMC Genomics">
        <title>Genome sequence of Anopheles sinensis provides insight into genetics basis of mosquito competence for malaria parasites.</title>
        <authorList>
            <person name="Zhou D."/>
            <person name="Zhang D."/>
            <person name="Ding G."/>
            <person name="Shi L."/>
            <person name="Hou Q."/>
            <person name="Ye Y."/>
            <person name="Xu Y."/>
            <person name="Zhou H."/>
            <person name="Xiong C."/>
            <person name="Li S."/>
            <person name="Yu J."/>
            <person name="Hong S."/>
            <person name="Yu X."/>
            <person name="Zou P."/>
            <person name="Chen C."/>
            <person name="Chang X."/>
            <person name="Wang W."/>
            <person name="Lv Y."/>
            <person name="Sun Y."/>
            <person name="Ma L."/>
            <person name="Shen B."/>
            <person name="Zhu C."/>
        </authorList>
    </citation>
    <scope>NUCLEOTIDE SEQUENCE [LARGE SCALE GENOMIC DNA]</scope>
</reference>
<keyword evidence="3" id="KW-1185">Reference proteome</keyword>
<evidence type="ECO:0000313" key="3">
    <source>
        <dbReference type="Proteomes" id="UP000030765"/>
    </source>
</evidence>
<organism evidence="1">
    <name type="scientific">Anopheles sinensis</name>
    <name type="common">Mosquito</name>
    <dbReference type="NCBI Taxonomy" id="74873"/>
    <lineage>
        <taxon>Eukaryota</taxon>
        <taxon>Metazoa</taxon>
        <taxon>Ecdysozoa</taxon>
        <taxon>Arthropoda</taxon>
        <taxon>Hexapoda</taxon>
        <taxon>Insecta</taxon>
        <taxon>Pterygota</taxon>
        <taxon>Neoptera</taxon>
        <taxon>Endopterygota</taxon>
        <taxon>Diptera</taxon>
        <taxon>Nematocera</taxon>
        <taxon>Culicoidea</taxon>
        <taxon>Culicidae</taxon>
        <taxon>Anophelinae</taxon>
        <taxon>Anopheles</taxon>
    </lineage>
</organism>
<name>A0A084WH40_ANOSI</name>
<protein>
    <submittedName>
        <fullName evidence="1 2">Serine/threonine protein kinase</fullName>
    </submittedName>
</protein>